<feature type="region of interest" description="Disordered" evidence="3">
    <location>
        <begin position="107"/>
        <end position="159"/>
    </location>
</feature>
<dbReference type="STRING" id="136037.A0A067RCG9"/>
<dbReference type="EMBL" id="KK852597">
    <property type="protein sequence ID" value="KDR20577.1"/>
    <property type="molecule type" value="Genomic_DNA"/>
</dbReference>
<name>A0A067RCG9_ZOONE</name>
<keyword evidence="1 2" id="KW-0175">Coiled coil</keyword>
<evidence type="ECO:0000256" key="2">
    <source>
        <dbReference type="SAM" id="Coils"/>
    </source>
</evidence>
<evidence type="ECO:0000313" key="5">
    <source>
        <dbReference type="EMBL" id="KDR20577.1"/>
    </source>
</evidence>
<reference evidence="5 6" key="1">
    <citation type="journal article" date="2014" name="Nat. Commun.">
        <title>Molecular traces of alternative social organization in a termite genome.</title>
        <authorList>
            <person name="Terrapon N."/>
            <person name="Li C."/>
            <person name="Robertson H.M."/>
            <person name="Ji L."/>
            <person name="Meng X."/>
            <person name="Booth W."/>
            <person name="Chen Z."/>
            <person name="Childers C.P."/>
            <person name="Glastad K.M."/>
            <person name="Gokhale K."/>
            <person name="Gowin J."/>
            <person name="Gronenberg W."/>
            <person name="Hermansen R.A."/>
            <person name="Hu H."/>
            <person name="Hunt B.G."/>
            <person name="Huylmans A.K."/>
            <person name="Khalil S.M."/>
            <person name="Mitchell R.D."/>
            <person name="Munoz-Torres M.C."/>
            <person name="Mustard J.A."/>
            <person name="Pan H."/>
            <person name="Reese J.T."/>
            <person name="Scharf M.E."/>
            <person name="Sun F."/>
            <person name="Vogel H."/>
            <person name="Xiao J."/>
            <person name="Yang W."/>
            <person name="Yang Z."/>
            <person name="Yang Z."/>
            <person name="Zhou J."/>
            <person name="Zhu J."/>
            <person name="Brent C.S."/>
            <person name="Elsik C.G."/>
            <person name="Goodisman M.A."/>
            <person name="Liberles D.A."/>
            <person name="Roe R.M."/>
            <person name="Vargo E.L."/>
            <person name="Vilcinskas A."/>
            <person name="Wang J."/>
            <person name="Bornberg-Bauer E."/>
            <person name="Korb J."/>
            <person name="Zhang G."/>
            <person name="Liebig J."/>
        </authorList>
    </citation>
    <scope>NUCLEOTIDE SEQUENCE [LARGE SCALE GENOMIC DNA]</scope>
    <source>
        <tissue evidence="5">Whole organism</tissue>
    </source>
</reference>
<accession>A0A067RCG9</accession>
<sequence length="184" mass="20750">MQRFLATRGKMGTLSSGFVTASNSPTPVPLPVSPVTTNKLADTSLEEQQNSQDNEKENGDVQRTMSRRGYISAGEKIQVELQEMQKREEELRLQRARMFARSQPNLLCLGDGDDEEEQNLTTDRDVENHTPLRSAVSNPNLLDSETTLNGDSESSLDKSSFRNIRKRSALIAQWENMIQQNIEH</sequence>
<dbReference type="Proteomes" id="UP000027135">
    <property type="component" value="Unassembled WGS sequence"/>
</dbReference>
<evidence type="ECO:0000256" key="1">
    <source>
        <dbReference type="ARBA" id="ARBA00023054"/>
    </source>
</evidence>
<feature type="region of interest" description="Disordered" evidence="3">
    <location>
        <begin position="14"/>
        <end position="66"/>
    </location>
</feature>
<feature type="domain" description="A-kinase anchor protein 2 C-terminal" evidence="4">
    <location>
        <begin position="64"/>
        <end position="180"/>
    </location>
</feature>
<gene>
    <name evidence="5" type="ORF">L798_04596</name>
</gene>
<dbReference type="Pfam" id="PF15304">
    <property type="entry name" value="AKAP2_C"/>
    <property type="match status" value="1"/>
</dbReference>
<dbReference type="InterPro" id="IPR029304">
    <property type="entry name" value="AKAP2_C"/>
</dbReference>
<feature type="compositionally biased region" description="Polar residues" evidence="3">
    <location>
        <begin position="135"/>
        <end position="154"/>
    </location>
</feature>
<dbReference type="AlphaFoldDB" id="A0A067RCG9"/>
<feature type="coiled-coil region" evidence="2">
    <location>
        <begin position="74"/>
        <end position="101"/>
    </location>
</feature>
<proteinExistence type="predicted"/>
<keyword evidence="6" id="KW-1185">Reference proteome</keyword>
<dbReference type="InParanoid" id="A0A067RCG9"/>
<protein>
    <recommendedName>
        <fullName evidence="4">A-kinase anchor protein 2 C-terminal domain-containing protein</fullName>
    </recommendedName>
</protein>
<evidence type="ECO:0000313" key="6">
    <source>
        <dbReference type="Proteomes" id="UP000027135"/>
    </source>
</evidence>
<evidence type="ECO:0000256" key="3">
    <source>
        <dbReference type="SAM" id="MobiDB-lite"/>
    </source>
</evidence>
<dbReference type="OrthoDB" id="8197829at2759"/>
<organism evidence="5 6">
    <name type="scientific">Zootermopsis nevadensis</name>
    <name type="common">Dampwood termite</name>
    <dbReference type="NCBI Taxonomy" id="136037"/>
    <lineage>
        <taxon>Eukaryota</taxon>
        <taxon>Metazoa</taxon>
        <taxon>Ecdysozoa</taxon>
        <taxon>Arthropoda</taxon>
        <taxon>Hexapoda</taxon>
        <taxon>Insecta</taxon>
        <taxon>Pterygota</taxon>
        <taxon>Neoptera</taxon>
        <taxon>Polyneoptera</taxon>
        <taxon>Dictyoptera</taxon>
        <taxon>Blattodea</taxon>
        <taxon>Blattoidea</taxon>
        <taxon>Termitoidae</taxon>
        <taxon>Termopsidae</taxon>
        <taxon>Zootermopsis</taxon>
    </lineage>
</organism>
<evidence type="ECO:0000259" key="4">
    <source>
        <dbReference type="Pfam" id="PF15304"/>
    </source>
</evidence>